<dbReference type="Pfam" id="PF10366">
    <property type="entry name" value="Vps39_1"/>
    <property type="match status" value="1"/>
</dbReference>
<evidence type="ECO:0000256" key="4">
    <source>
        <dbReference type="PROSITE-ProRule" id="PRU01006"/>
    </source>
</evidence>
<proteinExistence type="inferred from homology"/>
<feature type="repeat" description="CHCR" evidence="4">
    <location>
        <begin position="715"/>
        <end position="879"/>
    </location>
</feature>
<evidence type="ECO:0000256" key="3">
    <source>
        <dbReference type="ARBA" id="ARBA00038201"/>
    </source>
</evidence>
<feature type="domain" description="Vacuolar sorting protein 39/Transforming growth factor beta receptor-associated" evidence="5">
    <location>
        <begin position="593"/>
        <end position="700"/>
    </location>
</feature>
<evidence type="ECO:0000256" key="1">
    <source>
        <dbReference type="ARBA" id="ARBA00004184"/>
    </source>
</evidence>
<dbReference type="GO" id="GO:0000329">
    <property type="term" value="C:fungal-type vacuole membrane"/>
    <property type="evidence" value="ECO:0007669"/>
    <property type="project" value="TreeGrafter"/>
</dbReference>
<dbReference type="InterPro" id="IPR000547">
    <property type="entry name" value="Clathrin_H-chain/VPS_repeat"/>
</dbReference>
<gene>
    <name evidence="6" type="ORF">AW171_hschr31811</name>
</gene>
<dbReference type="GO" id="GO:0034058">
    <property type="term" value="P:endosomal vesicle fusion"/>
    <property type="evidence" value="ECO:0007669"/>
    <property type="project" value="TreeGrafter"/>
</dbReference>
<dbReference type="InterPro" id="IPR019452">
    <property type="entry name" value="VPS39/TGF_beta_rcpt-assoc_1"/>
</dbReference>
<organism evidence="6 7">
    <name type="scientific">Eremothecium sinecaudum</name>
    <dbReference type="NCBI Taxonomy" id="45286"/>
    <lineage>
        <taxon>Eukaryota</taxon>
        <taxon>Fungi</taxon>
        <taxon>Dikarya</taxon>
        <taxon>Ascomycota</taxon>
        <taxon>Saccharomycotina</taxon>
        <taxon>Saccharomycetes</taxon>
        <taxon>Saccharomycetales</taxon>
        <taxon>Saccharomycetaceae</taxon>
        <taxon>Eremothecium</taxon>
    </lineage>
</organism>
<protein>
    <submittedName>
        <fullName evidence="6">HCL205Wp</fullName>
    </submittedName>
</protein>
<name>A0A0X8HQ70_9SACH</name>
<comment type="similarity">
    <text evidence="3">Belongs to the VAM6/VPS39 family.</text>
</comment>
<dbReference type="EMBL" id="CP014243">
    <property type="protein sequence ID" value="AMD19946.1"/>
    <property type="molecule type" value="Genomic_DNA"/>
</dbReference>
<evidence type="ECO:0000259" key="5">
    <source>
        <dbReference type="Pfam" id="PF10366"/>
    </source>
</evidence>
<dbReference type="AlphaFoldDB" id="A0A0X8HQ70"/>
<reference evidence="6 7" key="1">
    <citation type="submission" date="2016-01" db="EMBL/GenBank/DDBJ databases">
        <title>Genome sequence of the yeast Holleya sinecauda.</title>
        <authorList>
            <person name="Dietrich F.S."/>
        </authorList>
    </citation>
    <scope>NUCLEOTIDE SEQUENCE [LARGE SCALE GENOMIC DNA]</scope>
    <source>
        <strain evidence="6 7">ATCC 58844</strain>
    </source>
</reference>
<accession>A0A0X8HQ70</accession>
<dbReference type="PANTHER" id="PTHR12894">
    <property type="entry name" value="CNH DOMAIN CONTAINING"/>
    <property type="match status" value="1"/>
</dbReference>
<keyword evidence="2" id="KW-0472">Membrane</keyword>
<dbReference type="GO" id="GO:0012505">
    <property type="term" value="C:endomembrane system"/>
    <property type="evidence" value="ECO:0007669"/>
    <property type="project" value="UniProtKB-SubCell"/>
</dbReference>
<dbReference type="GO" id="GO:0006886">
    <property type="term" value="P:intracellular protein transport"/>
    <property type="evidence" value="ECO:0007669"/>
    <property type="project" value="UniProtKB-UniRule"/>
</dbReference>
<dbReference type="PANTHER" id="PTHR12894:SF49">
    <property type="entry name" value="VAM6_VPS39-LIKE PROTEIN"/>
    <property type="match status" value="1"/>
</dbReference>
<evidence type="ECO:0000313" key="6">
    <source>
        <dbReference type="EMBL" id="AMD19946.1"/>
    </source>
</evidence>
<sequence length="1012" mass="117876">MLRAEFTNLVACHEAKCVLPVNSSKSIIVVNSNNDFFVYTIDEKSNVRLLYQYEQPLGTSVDIQKLAYSVQLQTVFVKCEKSFLLLHASSLKQYDKIVDKRGSDRFWVFEKTDGDDMQMTLLVYSIKDTMKLRMLAWINKQFQSIQEVNLSSKSEVLKSVTLDVNGCIVVSSTAVYHWPFMQSYLLRIDKVQKPAWPKDLYDAVMELEASQTELSVQGKYIAEDTKSIRSSDNMSQISKKTNMSSFFFKKPIGRAFNDIRFTFKPSNLPHPVVLDGKTEMLLQLDVSDNGMHVITVIDNKKFYDRNKEFNKVQHFCSRMLIVYNSNSVKIVDYYHGFTYAEIFVNKGVKKVFVPSHLTLMLWTTDNTLEFYRLIVDRSAESLTVADDKPVFDEIEENRYEILKKRMMFCETSLDMDAIVNFIGEMESSEITKIAERYCLKLRDLSINFATKSYERVEYLNPTFTSRSPIDRVKKLHELIVKQMFDLFISFLAPPELVIKLCLPLDMTETIDKISPVYTAISKRKQPELPAKLINRWCLPYLTEIRRNLQKLQKVGPEGKIEWHYRSHKLRVGLEFFRINSDSNITLKDLMKIIDTALFELYVRYNRNLVGPLIRVNNDCDFDVVEKTLRENQMFQELIDYYYNMEEHGRALSLLTNLPGIVEGHQPVNGLDEKIQDLIIDYLRKLPNQFLDSIFQYTDWLSKNSTDIEFVITNIFMNDSPLCGTYNYKEVYRFIDKHSRALSLRYLEYIINIYHHTDTKLFNYLIMRYIENLDDNISVKKLKAILRTTSHYEPKVILRYLTVALESEDLSPEKDKLLKLLRTYPLRRLGEHDTALRILVEDLHNYSQSSLYCNEIYSSDKDAGVKVLMLLFKKLLSQVATHGWNNIHLFLLENGSKLDTLTLLEMLPNDIPIKSLSEFLSRRVKHASMKKNQSRIQSNLLRVNLIEQNYLATQVMSEFVIIGEDTKCYICHKNLNVGSSELFSLYKHDDSNIVTHYNCGRSLQGKIKPGANA</sequence>
<evidence type="ECO:0000313" key="7">
    <source>
        <dbReference type="Proteomes" id="UP000243052"/>
    </source>
</evidence>
<dbReference type="OrthoDB" id="5325112at2759"/>
<dbReference type="RefSeq" id="XP_017986942.1">
    <property type="nucleotide sequence ID" value="XM_018131170.1"/>
</dbReference>
<dbReference type="STRING" id="45286.A0A0X8HQ70"/>
<dbReference type="GO" id="GO:0006914">
    <property type="term" value="P:autophagy"/>
    <property type="evidence" value="ECO:0007669"/>
    <property type="project" value="TreeGrafter"/>
</dbReference>
<dbReference type="PROSITE" id="PS50236">
    <property type="entry name" value="CHCR"/>
    <property type="match status" value="1"/>
</dbReference>
<keyword evidence="7" id="KW-1185">Reference proteome</keyword>
<dbReference type="Proteomes" id="UP000243052">
    <property type="component" value="Chromosome iii"/>
</dbReference>
<evidence type="ECO:0000256" key="2">
    <source>
        <dbReference type="ARBA" id="ARBA00023136"/>
    </source>
</evidence>
<dbReference type="GeneID" id="28723174"/>
<dbReference type="InterPro" id="IPR032914">
    <property type="entry name" value="Vam6/VPS39/TRAP1"/>
</dbReference>
<comment type="subcellular location">
    <subcellularLocation>
        <location evidence="1">Endomembrane system</location>
        <topology evidence="1">Peripheral membrane protein</topology>
    </subcellularLocation>
</comment>